<dbReference type="RefSeq" id="WP_236736428.1">
    <property type="nucleotide sequence ID" value="NZ_FNGK01000001.1"/>
</dbReference>
<evidence type="ECO:0000256" key="4">
    <source>
        <dbReference type="ARBA" id="ARBA00022692"/>
    </source>
</evidence>
<dbReference type="PROSITE" id="PS52016">
    <property type="entry name" value="TONB_DEPENDENT_REC_3"/>
    <property type="match status" value="1"/>
</dbReference>
<dbReference type="Gene3D" id="2.170.130.10">
    <property type="entry name" value="TonB-dependent receptor, plug domain"/>
    <property type="match status" value="1"/>
</dbReference>
<keyword evidence="3 7" id="KW-1134">Transmembrane beta strand</keyword>
<dbReference type="AlphaFoldDB" id="A0AAJ4XAH1"/>
<proteinExistence type="inferred from homology"/>
<organism evidence="9 10">
    <name type="scientific">Sphingobacterium mizutaii</name>
    <dbReference type="NCBI Taxonomy" id="1010"/>
    <lineage>
        <taxon>Bacteria</taxon>
        <taxon>Pseudomonadati</taxon>
        <taxon>Bacteroidota</taxon>
        <taxon>Sphingobacteriia</taxon>
        <taxon>Sphingobacteriales</taxon>
        <taxon>Sphingobacteriaceae</taxon>
        <taxon>Sphingobacterium</taxon>
    </lineage>
</organism>
<dbReference type="Gene3D" id="3.55.50.30">
    <property type="match status" value="1"/>
</dbReference>
<dbReference type="NCBIfam" id="TIGR04056">
    <property type="entry name" value="OMP_RagA_SusC"/>
    <property type="match status" value="1"/>
</dbReference>
<comment type="similarity">
    <text evidence="7">Belongs to the TonB-dependent receptor family.</text>
</comment>
<dbReference type="InterPro" id="IPR023997">
    <property type="entry name" value="TonB-dep_OMP_SusC/RagA_CS"/>
</dbReference>
<evidence type="ECO:0000313" key="9">
    <source>
        <dbReference type="EMBL" id="SNV46537.1"/>
    </source>
</evidence>
<dbReference type="GO" id="GO:0009279">
    <property type="term" value="C:cell outer membrane"/>
    <property type="evidence" value="ECO:0007669"/>
    <property type="project" value="UniProtKB-SubCell"/>
</dbReference>
<accession>A0AAJ4XAH1</accession>
<dbReference type="EMBL" id="LT906468">
    <property type="protein sequence ID" value="SNV46537.1"/>
    <property type="molecule type" value="Genomic_DNA"/>
</dbReference>
<keyword evidence="6 7" id="KW-0998">Cell outer membrane</keyword>
<dbReference type="Pfam" id="PF07715">
    <property type="entry name" value="Plug"/>
    <property type="match status" value="1"/>
</dbReference>
<dbReference type="InterPro" id="IPR039426">
    <property type="entry name" value="TonB-dep_rcpt-like"/>
</dbReference>
<evidence type="ECO:0000256" key="2">
    <source>
        <dbReference type="ARBA" id="ARBA00022448"/>
    </source>
</evidence>
<dbReference type="Pfam" id="PF13715">
    <property type="entry name" value="CarbopepD_reg_2"/>
    <property type="match status" value="1"/>
</dbReference>
<evidence type="ECO:0000256" key="1">
    <source>
        <dbReference type="ARBA" id="ARBA00004571"/>
    </source>
</evidence>
<dbReference type="InterPro" id="IPR023996">
    <property type="entry name" value="TonB-dep_OMP_SusC/RagA"/>
</dbReference>
<reference evidence="9 10" key="1">
    <citation type="submission" date="2017-06" db="EMBL/GenBank/DDBJ databases">
        <authorList>
            <consortium name="Pathogen Informatics"/>
        </authorList>
    </citation>
    <scope>NUCLEOTIDE SEQUENCE [LARGE SCALE GENOMIC DNA]</scope>
    <source>
        <strain evidence="9 10">NCTC12149</strain>
    </source>
</reference>
<evidence type="ECO:0000313" key="10">
    <source>
        <dbReference type="Proteomes" id="UP000215355"/>
    </source>
</evidence>
<dbReference type="SUPFAM" id="SSF56935">
    <property type="entry name" value="Porins"/>
    <property type="match status" value="1"/>
</dbReference>
<feature type="domain" description="TonB-dependent receptor plug" evidence="8">
    <location>
        <begin position="235"/>
        <end position="336"/>
    </location>
</feature>
<dbReference type="Proteomes" id="UP000215355">
    <property type="component" value="Chromosome 1"/>
</dbReference>
<keyword evidence="2 7" id="KW-0813">Transport</keyword>
<dbReference type="InterPro" id="IPR037066">
    <property type="entry name" value="Plug_dom_sf"/>
</dbReference>
<dbReference type="InterPro" id="IPR012910">
    <property type="entry name" value="Plug_dom"/>
</dbReference>
<name>A0AAJ4XAH1_9SPHI</name>
<dbReference type="Gene3D" id="2.60.40.1120">
    <property type="entry name" value="Carboxypeptidase-like, regulatory domain"/>
    <property type="match status" value="1"/>
</dbReference>
<evidence type="ECO:0000259" key="8">
    <source>
        <dbReference type="Pfam" id="PF07715"/>
    </source>
</evidence>
<keyword evidence="9" id="KW-0675">Receptor</keyword>
<dbReference type="SUPFAM" id="SSF49464">
    <property type="entry name" value="Carboxypeptidase regulatory domain-like"/>
    <property type="match status" value="1"/>
</dbReference>
<dbReference type="InterPro" id="IPR008969">
    <property type="entry name" value="CarboxyPept-like_regulatory"/>
</dbReference>
<sequence>MIFIQQFDYGSRSAIPKLKHWVLTMKLTFLLTVLSVVQVYANSYAQHVSIKAKNSPLVQVMQSIQKQSGIPFFLNGKDIANTKINADIKNEKLETALTNLFTGKPISWELVDGTIILRRSENPTLGAQVSAVENRAAQQRRISGKVSDESGNPIQGASVVVTGTSNGTSTDANGNFSLEVSGSNISLSVSYIGFLKSEVSIGNQQNINIILKEDLGDLDEIVVVGYGTQKKKLNTGATIEVKGEDLEKLSTPSILEALQSQSPGVQITQSSGMPGESFKVTIRGLGTIGNSSPLYVIDGIAGGDINMLNPSDIERIDVLKDAASAAIYGARAANGVVLVTTKQGKDGKMSLHIDNYLGFQNAYKLPSLLTAKEYMTIQDERRFNEGGAPYDWANLIPKQYQQIQDGTWNGTNWMKEIHNDDAILQNTSLNLMGGNEQSKFSMGYSITNREGIIGKPVQPDFQRHTVRLNSDHILLKNDEFNIIKIGENINYGYNNRSGIGIGNIYWNDVHNMLVGNPLLPAFNENGDYYDQPSKVADKWALDGAISNPMAEMVFRRGQNKAKSHSLFANAYMEIQPIKNLIFKSNFGYRMSASTYRQYTDVYNLSTTVQNAVDDISQNQSVGYNWVLENTLSYHFEPITGHQFDVVAGQSMEKSGIGEDLSVTTSNSSFPGQWEKAWVSNGQGYDGFIPTVNGVHWPMGSIASVFGRVNYNYNETYMATLTLRADGSSNFAPGKRWGYFPSASVGWVLSNEDFLQGNEGINFFKLRASWGQNGNASISPFQYLATIAINNKNGYYFGNNMNTLLRGAYPDILPNPDVSWETSEQINVGFDSRFVDNKLSVVFDWYKKSTVDWLVQAPVLAIYGTSAPFINGGDIVNKGFELGLNWSDRNDNFSYSIGLNGAYNKNEVVRIANSEGIIHGEENVLSQGTKEMYRAQVGFPIGYFYGFKTDGIFQNQDQIDAWRAAGKGVLPTAQPGDVAFVDANMDGSITDADKMMIGNPHPDFSGGMNISLGYKGFDLGITAHGSFGHQIAKSYRSFADSPLQNYTTEIFERWHGEGTSNKLPRLTSGSHTNNQYISDIYIEDADFVKIQNITVGYDFSKLWNKSPFSQIRLYGTVQNLYTFTKYSGMDPEIGYGYDKSWVTGIDLGFYPQPRTIMFGLNLKF</sequence>
<evidence type="ECO:0000256" key="3">
    <source>
        <dbReference type="ARBA" id="ARBA00022452"/>
    </source>
</evidence>
<comment type="subcellular location">
    <subcellularLocation>
        <location evidence="1 7">Cell outer membrane</location>
        <topology evidence="1 7">Multi-pass membrane protein</topology>
    </subcellularLocation>
</comment>
<dbReference type="InterPro" id="IPR036942">
    <property type="entry name" value="Beta-barrel_TonB_sf"/>
</dbReference>
<keyword evidence="5 7" id="KW-0472">Membrane</keyword>
<dbReference type="KEGG" id="smiz:4412673_01245"/>
<evidence type="ECO:0000256" key="7">
    <source>
        <dbReference type="PROSITE-ProRule" id="PRU01360"/>
    </source>
</evidence>
<protein>
    <submittedName>
        <fullName evidence="9">Outer membrane receptor for ferrienterochelin and colicins</fullName>
    </submittedName>
</protein>
<dbReference type="Gene3D" id="2.40.170.20">
    <property type="entry name" value="TonB-dependent receptor, beta-barrel domain"/>
    <property type="match status" value="1"/>
</dbReference>
<dbReference type="NCBIfam" id="TIGR04057">
    <property type="entry name" value="SusC_RagA_signa"/>
    <property type="match status" value="1"/>
</dbReference>
<evidence type="ECO:0000256" key="5">
    <source>
        <dbReference type="ARBA" id="ARBA00023136"/>
    </source>
</evidence>
<evidence type="ECO:0000256" key="6">
    <source>
        <dbReference type="ARBA" id="ARBA00023237"/>
    </source>
</evidence>
<keyword evidence="4 7" id="KW-0812">Transmembrane</keyword>
<gene>
    <name evidence="9" type="ORF">SAMEA4412673_01245</name>
</gene>